<feature type="compositionally biased region" description="Basic and acidic residues" evidence="1">
    <location>
        <begin position="87"/>
        <end position="98"/>
    </location>
</feature>
<dbReference type="AlphaFoldDB" id="A0AB39BFT9"/>
<proteinExistence type="predicted"/>
<sequence>MAAEETGEPGESNRRSFNERLRARYFGRRPSGETDAEAGEAESVRRKSNQMGFFGRVERPGGFDSPPEEPVELEGPLPWELGGDAETDGREAGDADRT</sequence>
<feature type="region of interest" description="Disordered" evidence="1">
    <location>
        <begin position="1"/>
        <end position="98"/>
    </location>
</feature>
<dbReference type="RefSeq" id="WP_368497379.1">
    <property type="nucleotide sequence ID" value="NZ_CP162511.1"/>
</dbReference>
<feature type="compositionally biased region" description="Low complexity" evidence="1">
    <location>
        <begin position="73"/>
        <end position="82"/>
    </location>
</feature>
<organism evidence="2">
    <name type="scientific">Herbiconiux sp. A18JL235</name>
    <dbReference type="NCBI Taxonomy" id="3152363"/>
    <lineage>
        <taxon>Bacteria</taxon>
        <taxon>Bacillati</taxon>
        <taxon>Actinomycetota</taxon>
        <taxon>Actinomycetes</taxon>
        <taxon>Micrococcales</taxon>
        <taxon>Microbacteriaceae</taxon>
        <taxon>Herbiconiux</taxon>
    </lineage>
</organism>
<protein>
    <submittedName>
        <fullName evidence="2">Uncharacterized protein</fullName>
    </submittedName>
</protein>
<reference evidence="2" key="1">
    <citation type="submission" date="2024-05" db="EMBL/GenBank/DDBJ databases">
        <title>Herbiconiux sp. A18JL235.</title>
        <authorList>
            <person name="Zhang G."/>
        </authorList>
    </citation>
    <scope>NUCLEOTIDE SEQUENCE</scope>
    <source>
        <strain evidence="2">A18JL235</strain>
    </source>
</reference>
<accession>A0AB39BFT9</accession>
<evidence type="ECO:0000256" key="1">
    <source>
        <dbReference type="SAM" id="MobiDB-lite"/>
    </source>
</evidence>
<name>A0AB39BFT9_9MICO</name>
<dbReference type="EMBL" id="CP162511">
    <property type="protein sequence ID" value="XDI05001.1"/>
    <property type="molecule type" value="Genomic_DNA"/>
</dbReference>
<gene>
    <name evidence="2" type="ORF">ABFY20_16960</name>
</gene>
<evidence type="ECO:0000313" key="2">
    <source>
        <dbReference type="EMBL" id="XDI05001.1"/>
    </source>
</evidence>
<feature type="compositionally biased region" description="Basic and acidic residues" evidence="1">
    <location>
        <begin position="11"/>
        <end position="22"/>
    </location>
</feature>